<sequence length="335" mass="37729">MSFFKNILDKLKGNKTNDSFPITIERIPKKLSIIVDEHQIPVTMGNNNVRALSYLSTGLSQVGQQELFFVLKTNQIDVNNIPTEPLHFFEQVYQFATQGQIVKEGDITQFGQKDLWGWKGIVYAKSPLHLQKQLPKDCLSLILLSLEEVQAIPSFGALRVLSMLGKQARYYPFPYWTDNHRANLLIGALKESLLTRVNRINLPEAVVTSVKNKHIYLKIARQLSLDLSKQTFPSSVPIGILPSLAAEADACLTWSFEPNKPEAISLPDSKGSIISGCLLVLIGGQAQNSSRILEDGFALLLTTEEWERFWLAFKSKQVYQLKTSSEGMDFSLIWE</sequence>
<dbReference type="AlphaFoldDB" id="A0A6S6UBQ5"/>
<name>A0A6S6UBQ5_9BACT</name>
<proteinExistence type="predicted"/>
<gene>
    <name evidence="1" type="ORF">HELGO_WM53621</name>
</gene>
<evidence type="ECO:0000313" key="1">
    <source>
        <dbReference type="EMBL" id="CAA6827771.1"/>
    </source>
</evidence>
<reference evidence="1" key="1">
    <citation type="submission" date="2020-01" db="EMBL/GenBank/DDBJ databases">
        <authorList>
            <person name="Meier V. D."/>
            <person name="Meier V D."/>
        </authorList>
    </citation>
    <scope>NUCLEOTIDE SEQUENCE</scope>
    <source>
        <strain evidence="1">HLG_WM_MAG_10</strain>
    </source>
</reference>
<accession>A0A6S6UBQ5</accession>
<protein>
    <submittedName>
        <fullName evidence="1">Uncharacterized protein</fullName>
    </submittedName>
</protein>
<organism evidence="1">
    <name type="scientific">uncultured Aureispira sp</name>
    <dbReference type="NCBI Taxonomy" id="1331704"/>
    <lineage>
        <taxon>Bacteria</taxon>
        <taxon>Pseudomonadati</taxon>
        <taxon>Bacteroidota</taxon>
        <taxon>Saprospiria</taxon>
        <taxon>Saprospirales</taxon>
        <taxon>Saprospiraceae</taxon>
        <taxon>Aureispira</taxon>
        <taxon>environmental samples</taxon>
    </lineage>
</organism>
<dbReference type="EMBL" id="CACVAQ010000411">
    <property type="protein sequence ID" value="CAA6827771.1"/>
    <property type="molecule type" value="Genomic_DNA"/>
</dbReference>